<keyword evidence="2 8" id="KW-0808">Transferase</keyword>
<feature type="compositionally biased region" description="Basic and acidic residues" evidence="9">
    <location>
        <begin position="36"/>
        <end position="49"/>
    </location>
</feature>
<keyword evidence="3 8" id="KW-0479">Metal-binding</keyword>
<dbReference type="HAMAP" id="MF_00101">
    <property type="entry name" value="AcpS"/>
    <property type="match status" value="1"/>
</dbReference>
<keyword evidence="4 8" id="KW-0276">Fatty acid metabolism</keyword>
<protein>
    <recommendedName>
        <fullName evidence="8">Holo-[acyl-carrier-protein] synthase</fullName>
        <shortName evidence="8">Holo-ACP synthase</shortName>
        <ecNumber evidence="8">2.7.8.7</ecNumber>
    </recommendedName>
    <alternativeName>
        <fullName evidence="8">4'-phosphopantetheinyl transferase AcpS</fullName>
    </alternativeName>
</protein>
<dbReference type="Proteomes" id="UP001560293">
    <property type="component" value="Unassembled WGS sequence"/>
</dbReference>
<comment type="cofactor">
    <cofactor evidence="8">
        <name>Mg(2+)</name>
        <dbReference type="ChEBI" id="CHEBI:18420"/>
    </cofactor>
</comment>
<feature type="compositionally biased region" description="Low complexity" evidence="9">
    <location>
        <begin position="50"/>
        <end position="87"/>
    </location>
</feature>
<name>A0ABV3YJI8_9ACTN</name>
<dbReference type="EMBL" id="JBFTEZ010000002">
    <property type="protein sequence ID" value="MEX6464978.1"/>
    <property type="molecule type" value="Genomic_DNA"/>
</dbReference>
<feature type="region of interest" description="Disordered" evidence="9">
    <location>
        <begin position="32"/>
        <end position="93"/>
    </location>
</feature>
<evidence type="ECO:0000256" key="3">
    <source>
        <dbReference type="ARBA" id="ARBA00022723"/>
    </source>
</evidence>
<reference evidence="12" key="1">
    <citation type="submission" date="2024-07" db="EMBL/GenBank/DDBJ databases">
        <title>Pseudomonas strain that inhibits Aeromonas fish pathogens.</title>
        <authorList>
            <person name="Wildschutte H."/>
        </authorList>
    </citation>
    <scope>NUCLEOTIDE SEQUENCE [LARGE SCALE GENOMIC DNA]</scope>
    <source>
        <strain evidence="12">n60</strain>
    </source>
</reference>
<gene>
    <name evidence="8" type="primary">acpS</name>
    <name evidence="11" type="ORF">AB6N35_11625</name>
</gene>
<feature type="binding site" evidence="8">
    <location>
        <position position="110"/>
    </location>
    <ligand>
        <name>Mg(2+)</name>
        <dbReference type="ChEBI" id="CHEBI:18420"/>
    </ligand>
</feature>
<dbReference type="InterPro" id="IPR037143">
    <property type="entry name" value="4-PPantetheinyl_Trfase_dom_sf"/>
</dbReference>
<dbReference type="Gene3D" id="3.90.470.20">
    <property type="entry name" value="4'-phosphopantetheinyl transferase domain"/>
    <property type="match status" value="1"/>
</dbReference>
<evidence type="ECO:0000259" key="10">
    <source>
        <dbReference type="Pfam" id="PF01648"/>
    </source>
</evidence>
<evidence type="ECO:0000256" key="9">
    <source>
        <dbReference type="SAM" id="MobiDB-lite"/>
    </source>
</evidence>
<feature type="binding site" evidence="8">
    <location>
        <position position="11"/>
    </location>
    <ligand>
        <name>Mg(2+)</name>
        <dbReference type="ChEBI" id="CHEBI:18420"/>
    </ligand>
</feature>
<keyword evidence="6 8" id="KW-0443">Lipid metabolism</keyword>
<dbReference type="InterPro" id="IPR004568">
    <property type="entry name" value="Ppantetheine-prot_Trfase_dom"/>
</dbReference>
<organism evidence="11 12">
    <name type="scientific">Dietzia cinnamea</name>
    <dbReference type="NCBI Taxonomy" id="321318"/>
    <lineage>
        <taxon>Bacteria</taxon>
        <taxon>Bacillati</taxon>
        <taxon>Actinomycetota</taxon>
        <taxon>Actinomycetes</taxon>
        <taxon>Mycobacteriales</taxon>
        <taxon>Dietziaceae</taxon>
        <taxon>Dietzia</taxon>
    </lineage>
</organism>
<dbReference type="RefSeq" id="WP_061229723.1">
    <property type="nucleotide sequence ID" value="NZ_JALXRZ010000122.1"/>
</dbReference>
<evidence type="ECO:0000256" key="1">
    <source>
        <dbReference type="ARBA" id="ARBA00022516"/>
    </source>
</evidence>
<evidence type="ECO:0000313" key="12">
    <source>
        <dbReference type="Proteomes" id="UP001560293"/>
    </source>
</evidence>
<dbReference type="Pfam" id="PF01648">
    <property type="entry name" value="ACPS"/>
    <property type="match status" value="1"/>
</dbReference>
<keyword evidence="5 8" id="KW-0460">Magnesium</keyword>
<accession>A0ABV3YJI8</accession>
<sequence length="192" mass="19951">MTTGVRGVGVDIVDLGAFAASLAEPGTRLTRAFSPTERRQCRERAEARGAGRAAGFTSSSPSSSTSASPASSSPAASSPPGMSSPPGTVTPRRHEDPLARHLAARWAAKEAVIKAWSAALYGMPPPIPPDLLRWAEIETVCDAWGRPTVRLGGEVARQVAATLGDDTRWNVSLSHDGGSAIAFVVLEGPLRG</sequence>
<keyword evidence="12" id="KW-1185">Reference proteome</keyword>
<comment type="function">
    <text evidence="8">Transfers the 4'-phosphopantetheine moiety from coenzyme A to a Ser of acyl-carrier-protein.</text>
</comment>
<evidence type="ECO:0000256" key="8">
    <source>
        <dbReference type="HAMAP-Rule" id="MF_00101"/>
    </source>
</evidence>
<dbReference type="InterPro" id="IPR002582">
    <property type="entry name" value="ACPS"/>
</dbReference>
<dbReference type="NCBIfam" id="TIGR00556">
    <property type="entry name" value="pantethn_trn"/>
    <property type="match status" value="1"/>
</dbReference>
<evidence type="ECO:0000256" key="4">
    <source>
        <dbReference type="ARBA" id="ARBA00022832"/>
    </source>
</evidence>
<dbReference type="EC" id="2.7.8.7" evidence="8"/>
<comment type="catalytic activity">
    <reaction evidence="8">
        <text>apo-[ACP] + CoA = holo-[ACP] + adenosine 3',5'-bisphosphate + H(+)</text>
        <dbReference type="Rhea" id="RHEA:12068"/>
        <dbReference type="Rhea" id="RHEA-COMP:9685"/>
        <dbReference type="Rhea" id="RHEA-COMP:9690"/>
        <dbReference type="ChEBI" id="CHEBI:15378"/>
        <dbReference type="ChEBI" id="CHEBI:29999"/>
        <dbReference type="ChEBI" id="CHEBI:57287"/>
        <dbReference type="ChEBI" id="CHEBI:58343"/>
        <dbReference type="ChEBI" id="CHEBI:64479"/>
        <dbReference type="EC" id="2.7.8.7"/>
    </reaction>
</comment>
<dbReference type="GO" id="GO:0008897">
    <property type="term" value="F:holo-[acyl-carrier-protein] synthase activity"/>
    <property type="evidence" value="ECO:0007669"/>
    <property type="project" value="UniProtKB-EC"/>
</dbReference>
<dbReference type="SUPFAM" id="SSF56214">
    <property type="entry name" value="4'-phosphopantetheinyl transferase"/>
    <property type="match status" value="2"/>
</dbReference>
<comment type="similarity">
    <text evidence="8">Belongs to the P-Pant transferase superfamily. AcpS family.</text>
</comment>
<evidence type="ECO:0000313" key="11">
    <source>
        <dbReference type="EMBL" id="MEX6464978.1"/>
    </source>
</evidence>
<keyword evidence="1 8" id="KW-0444">Lipid biosynthesis</keyword>
<evidence type="ECO:0000256" key="5">
    <source>
        <dbReference type="ARBA" id="ARBA00022842"/>
    </source>
</evidence>
<dbReference type="InterPro" id="IPR008278">
    <property type="entry name" value="4-PPantetheinyl_Trfase_dom"/>
</dbReference>
<feature type="domain" description="4'-phosphopantetheinyl transferase" evidence="10">
    <location>
        <begin position="95"/>
        <end position="162"/>
    </location>
</feature>
<keyword evidence="7 8" id="KW-0275">Fatty acid biosynthesis</keyword>
<evidence type="ECO:0000256" key="6">
    <source>
        <dbReference type="ARBA" id="ARBA00023098"/>
    </source>
</evidence>
<proteinExistence type="inferred from homology"/>
<keyword evidence="8" id="KW-0963">Cytoplasm</keyword>
<evidence type="ECO:0000256" key="7">
    <source>
        <dbReference type="ARBA" id="ARBA00023160"/>
    </source>
</evidence>
<comment type="subcellular location">
    <subcellularLocation>
        <location evidence="8">Cytoplasm</location>
    </subcellularLocation>
</comment>
<evidence type="ECO:0000256" key="2">
    <source>
        <dbReference type="ARBA" id="ARBA00022679"/>
    </source>
</evidence>
<comment type="caution">
    <text evidence="11">The sequence shown here is derived from an EMBL/GenBank/DDBJ whole genome shotgun (WGS) entry which is preliminary data.</text>
</comment>